<proteinExistence type="predicted"/>
<sequence length="48" mass="5678">MKHDKIRSEAQDAIHVSSKIHNFFDHFRIDTLLHQCGARKHSDTVFIF</sequence>
<organism evidence="1 2">
    <name type="scientific">Desulfococcus multivorans DSM 2059</name>
    <dbReference type="NCBI Taxonomy" id="1121405"/>
    <lineage>
        <taxon>Bacteria</taxon>
        <taxon>Pseudomonadati</taxon>
        <taxon>Thermodesulfobacteriota</taxon>
        <taxon>Desulfobacteria</taxon>
        <taxon>Desulfobacterales</taxon>
        <taxon>Desulfococcaceae</taxon>
        <taxon>Desulfococcus</taxon>
    </lineage>
</organism>
<protein>
    <submittedName>
        <fullName evidence="1">Uncharacterized protein</fullName>
    </submittedName>
</protein>
<keyword evidence="2" id="KW-1185">Reference proteome</keyword>
<evidence type="ECO:0000313" key="2">
    <source>
        <dbReference type="Proteomes" id="UP000014977"/>
    </source>
</evidence>
<evidence type="ECO:0000313" key="1">
    <source>
        <dbReference type="EMBL" id="EPR34092.1"/>
    </source>
</evidence>
<gene>
    <name evidence="1" type="ORF">dsmv_3433</name>
</gene>
<dbReference type="Proteomes" id="UP000014977">
    <property type="component" value="Unassembled WGS sequence"/>
</dbReference>
<dbReference type="AlphaFoldDB" id="S7TAE7"/>
<dbReference type="EMBL" id="ATHJ01000121">
    <property type="protein sequence ID" value="EPR34092.1"/>
    <property type="molecule type" value="Genomic_DNA"/>
</dbReference>
<accession>S7TAE7</accession>
<comment type="caution">
    <text evidence="1">The sequence shown here is derived from an EMBL/GenBank/DDBJ whole genome shotgun (WGS) entry which is preliminary data.</text>
</comment>
<name>S7TAE7_DESML</name>
<reference evidence="1 2" key="1">
    <citation type="journal article" date="2013" name="Genome Announc.">
        <title>Draft genome sequences for three mercury-methylating, sulfate-reducing bacteria.</title>
        <authorList>
            <person name="Brown S.D."/>
            <person name="Hurt R.A.Jr."/>
            <person name="Gilmour C.C."/>
            <person name="Elias D.A."/>
        </authorList>
    </citation>
    <scope>NUCLEOTIDE SEQUENCE [LARGE SCALE GENOMIC DNA]</scope>
    <source>
        <strain evidence="1 2">DSM 2059</strain>
    </source>
</reference>